<evidence type="ECO:0000313" key="3">
    <source>
        <dbReference type="Proteomes" id="UP000054359"/>
    </source>
</evidence>
<dbReference type="EMBL" id="KK114977">
    <property type="protein sequence ID" value="KFM63863.1"/>
    <property type="molecule type" value="Genomic_DNA"/>
</dbReference>
<keyword evidence="1" id="KW-1133">Transmembrane helix</keyword>
<protein>
    <submittedName>
        <fullName evidence="2">Uncharacterized protein</fullName>
    </submittedName>
</protein>
<organism evidence="2 3">
    <name type="scientific">Stegodyphus mimosarum</name>
    <name type="common">African social velvet spider</name>
    <dbReference type="NCBI Taxonomy" id="407821"/>
    <lineage>
        <taxon>Eukaryota</taxon>
        <taxon>Metazoa</taxon>
        <taxon>Ecdysozoa</taxon>
        <taxon>Arthropoda</taxon>
        <taxon>Chelicerata</taxon>
        <taxon>Arachnida</taxon>
        <taxon>Araneae</taxon>
        <taxon>Araneomorphae</taxon>
        <taxon>Entelegynae</taxon>
        <taxon>Eresoidea</taxon>
        <taxon>Eresidae</taxon>
        <taxon>Stegodyphus</taxon>
    </lineage>
</organism>
<dbReference type="Proteomes" id="UP000054359">
    <property type="component" value="Unassembled WGS sequence"/>
</dbReference>
<accession>A0A087TFH4</accession>
<feature type="transmembrane region" description="Helical" evidence="1">
    <location>
        <begin position="12"/>
        <end position="30"/>
    </location>
</feature>
<gene>
    <name evidence="2" type="ORF">X975_00884</name>
</gene>
<name>A0A087TFH4_STEMI</name>
<dbReference type="AlphaFoldDB" id="A0A087TFH4"/>
<keyword evidence="1" id="KW-0472">Membrane</keyword>
<evidence type="ECO:0000313" key="2">
    <source>
        <dbReference type="EMBL" id="KFM63863.1"/>
    </source>
</evidence>
<keyword evidence="3" id="KW-1185">Reference proteome</keyword>
<sequence>GRNVKSESFHIFYFYLFIYLFIYLMFSSGVDRHRS</sequence>
<feature type="non-terminal residue" evidence="2">
    <location>
        <position position="35"/>
    </location>
</feature>
<reference evidence="2 3" key="1">
    <citation type="submission" date="2013-11" db="EMBL/GenBank/DDBJ databases">
        <title>Genome sequencing of Stegodyphus mimosarum.</title>
        <authorList>
            <person name="Bechsgaard J."/>
        </authorList>
    </citation>
    <scope>NUCLEOTIDE SEQUENCE [LARGE SCALE GENOMIC DNA]</scope>
</reference>
<feature type="non-terminal residue" evidence="2">
    <location>
        <position position="1"/>
    </location>
</feature>
<keyword evidence="1" id="KW-0812">Transmembrane</keyword>
<evidence type="ECO:0000256" key="1">
    <source>
        <dbReference type="SAM" id="Phobius"/>
    </source>
</evidence>
<proteinExistence type="predicted"/>